<dbReference type="Proteomes" id="UP001301769">
    <property type="component" value="Unassembled WGS sequence"/>
</dbReference>
<gene>
    <name evidence="2" type="ORF">QBC37DRAFT_380776</name>
</gene>
<evidence type="ECO:0000313" key="3">
    <source>
        <dbReference type="Proteomes" id="UP001301769"/>
    </source>
</evidence>
<organism evidence="2 3">
    <name type="scientific">Rhypophila decipiens</name>
    <dbReference type="NCBI Taxonomy" id="261697"/>
    <lineage>
        <taxon>Eukaryota</taxon>
        <taxon>Fungi</taxon>
        <taxon>Dikarya</taxon>
        <taxon>Ascomycota</taxon>
        <taxon>Pezizomycotina</taxon>
        <taxon>Sordariomycetes</taxon>
        <taxon>Sordariomycetidae</taxon>
        <taxon>Sordariales</taxon>
        <taxon>Naviculisporaceae</taxon>
        <taxon>Rhypophila</taxon>
    </lineage>
</organism>
<dbReference type="AlphaFoldDB" id="A0AAN6XWC3"/>
<protein>
    <submittedName>
        <fullName evidence="2">Uncharacterized protein</fullName>
    </submittedName>
</protein>
<dbReference type="EMBL" id="MU858355">
    <property type="protein sequence ID" value="KAK4206765.1"/>
    <property type="molecule type" value="Genomic_DNA"/>
</dbReference>
<reference evidence="2" key="2">
    <citation type="submission" date="2023-05" db="EMBL/GenBank/DDBJ databases">
        <authorList>
            <consortium name="Lawrence Berkeley National Laboratory"/>
            <person name="Steindorff A."/>
            <person name="Hensen N."/>
            <person name="Bonometti L."/>
            <person name="Westerberg I."/>
            <person name="Brannstrom I.O."/>
            <person name="Guillou S."/>
            <person name="Cros-Aarteil S."/>
            <person name="Calhoun S."/>
            <person name="Haridas S."/>
            <person name="Kuo A."/>
            <person name="Mondo S."/>
            <person name="Pangilinan J."/>
            <person name="Riley R."/>
            <person name="Labutti K."/>
            <person name="Andreopoulos B."/>
            <person name="Lipzen A."/>
            <person name="Chen C."/>
            <person name="Yanf M."/>
            <person name="Daum C."/>
            <person name="Ng V."/>
            <person name="Clum A."/>
            <person name="Ohm R."/>
            <person name="Martin F."/>
            <person name="Silar P."/>
            <person name="Natvig D."/>
            <person name="Lalanne C."/>
            <person name="Gautier V."/>
            <person name="Ament-Velasquez S.L."/>
            <person name="Kruys A."/>
            <person name="Hutchinson M.I."/>
            <person name="Powell A.J."/>
            <person name="Barry K."/>
            <person name="Miller A.N."/>
            <person name="Grigoriev I.V."/>
            <person name="Debuchy R."/>
            <person name="Gladieux P."/>
            <person name="Thoren M.H."/>
            <person name="Johannesson H."/>
        </authorList>
    </citation>
    <scope>NUCLEOTIDE SEQUENCE</scope>
    <source>
        <strain evidence="2">PSN293</strain>
    </source>
</reference>
<name>A0AAN6XWC3_9PEZI</name>
<comment type="caution">
    <text evidence="2">The sequence shown here is derived from an EMBL/GenBank/DDBJ whole genome shotgun (WGS) entry which is preliminary data.</text>
</comment>
<reference evidence="2" key="1">
    <citation type="journal article" date="2023" name="Mol. Phylogenet. Evol.">
        <title>Genome-scale phylogeny and comparative genomics of the fungal order Sordariales.</title>
        <authorList>
            <person name="Hensen N."/>
            <person name="Bonometti L."/>
            <person name="Westerberg I."/>
            <person name="Brannstrom I.O."/>
            <person name="Guillou S."/>
            <person name="Cros-Aarteil S."/>
            <person name="Calhoun S."/>
            <person name="Haridas S."/>
            <person name="Kuo A."/>
            <person name="Mondo S."/>
            <person name="Pangilinan J."/>
            <person name="Riley R."/>
            <person name="LaButti K."/>
            <person name="Andreopoulos B."/>
            <person name="Lipzen A."/>
            <person name="Chen C."/>
            <person name="Yan M."/>
            <person name="Daum C."/>
            <person name="Ng V."/>
            <person name="Clum A."/>
            <person name="Steindorff A."/>
            <person name="Ohm R.A."/>
            <person name="Martin F."/>
            <person name="Silar P."/>
            <person name="Natvig D.O."/>
            <person name="Lalanne C."/>
            <person name="Gautier V."/>
            <person name="Ament-Velasquez S.L."/>
            <person name="Kruys A."/>
            <person name="Hutchinson M.I."/>
            <person name="Powell A.J."/>
            <person name="Barry K."/>
            <person name="Miller A.N."/>
            <person name="Grigoriev I.V."/>
            <person name="Debuchy R."/>
            <person name="Gladieux P."/>
            <person name="Hiltunen Thoren M."/>
            <person name="Johannesson H."/>
        </authorList>
    </citation>
    <scope>NUCLEOTIDE SEQUENCE</scope>
    <source>
        <strain evidence="2">PSN293</strain>
    </source>
</reference>
<keyword evidence="3" id="KW-1185">Reference proteome</keyword>
<feature type="region of interest" description="Disordered" evidence="1">
    <location>
        <begin position="1"/>
        <end position="42"/>
    </location>
</feature>
<accession>A0AAN6XWC3</accession>
<evidence type="ECO:0000313" key="2">
    <source>
        <dbReference type="EMBL" id="KAK4206765.1"/>
    </source>
</evidence>
<proteinExistence type="predicted"/>
<sequence length="86" mass="9652">MKGGGQIFQDADMEDSGRSKDDDDNENEGPLDNQANGGPDEQILLKSYEEATPILEHYLRQPDDLNKKPDELAMEKCAALINTMRR</sequence>
<evidence type="ECO:0000256" key="1">
    <source>
        <dbReference type="SAM" id="MobiDB-lite"/>
    </source>
</evidence>